<name>A0ABR0ANC5_9CRUS</name>
<evidence type="ECO:0000313" key="1">
    <source>
        <dbReference type="EMBL" id="KAK4026622.1"/>
    </source>
</evidence>
<reference evidence="1 2" key="1">
    <citation type="journal article" date="2023" name="Nucleic Acids Res.">
        <title>The hologenome of Daphnia magna reveals possible DNA methylation and microbiome-mediated evolution of the host genome.</title>
        <authorList>
            <person name="Chaturvedi A."/>
            <person name="Li X."/>
            <person name="Dhandapani V."/>
            <person name="Marshall H."/>
            <person name="Kissane S."/>
            <person name="Cuenca-Cambronero M."/>
            <person name="Asole G."/>
            <person name="Calvet F."/>
            <person name="Ruiz-Romero M."/>
            <person name="Marangio P."/>
            <person name="Guigo R."/>
            <person name="Rago D."/>
            <person name="Mirbahai L."/>
            <person name="Eastwood N."/>
            <person name="Colbourne J.K."/>
            <person name="Zhou J."/>
            <person name="Mallon E."/>
            <person name="Orsini L."/>
        </authorList>
    </citation>
    <scope>NUCLEOTIDE SEQUENCE [LARGE SCALE GENOMIC DNA]</scope>
    <source>
        <strain evidence="1">LRV0_1</strain>
    </source>
</reference>
<protein>
    <submittedName>
        <fullName evidence="1">Uncharacterized protein</fullName>
    </submittedName>
</protein>
<gene>
    <name evidence="1" type="ORF">OUZ56_015624</name>
</gene>
<organism evidence="1 2">
    <name type="scientific">Daphnia magna</name>
    <dbReference type="NCBI Taxonomy" id="35525"/>
    <lineage>
        <taxon>Eukaryota</taxon>
        <taxon>Metazoa</taxon>
        <taxon>Ecdysozoa</taxon>
        <taxon>Arthropoda</taxon>
        <taxon>Crustacea</taxon>
        <taxon>Branchiopoda</taxon>
        <taxon>Diplostraca</taxon>
        <taxon>Cladocera</taxon>
        <taxon>Anomopoda</taxon>
        <taxon>Daphniidae</taxon>
        <taxon>Daphnia</taxon>
    </lineage>
</organism>
<accession>A0ABR0ANC5</accession>
<proteinExistence type="predicted"/>
<dbReference type="EMBL" id="JAOYFB010000038">
    <property type="protein sequence ID" value="KAK4026622.1"/>
    <property type="molecule type" value="Genomic_DNA"/>
</dbReference>
<dbReference type="Proteomes" id="UP001234178">
    <property type="component" value="Unassembled WGS sequence"/>
</dbReference>
<sequence>MIRLLDGTGLFKAGLWIGTATGPRPMQEMQTLIRLGKIPKPAACFECLCAFDDLDWWTHRVKRNRHNVPSRLLENQLTQAARPTDSSRIHADVWNFRSCAGTSLI</sequence>
<keyword evidence="2" id="KW-1185">Reference proteome</keyword>
<evidence type="ECO:0000313" key="2">
    <source>
        <dbReference type="Proteomes" id="UP001234178"/>
    </source>
</evidence>
<comment type="caution">
    <text evidence="1">The sequence shown here is derived from an EMBL/GenBank/DDBJ whole genome shotgun (WGS) entry which is preliminary data.</text>
</comment>